<keyword evidence="7" id="KW-1133">Transmembrane helix</keyword>
<evidence type="ECO:0000256" key="9">
    <source>
        <dbReference type="ARBA" id="ARBA00023170"/>
    </source>
</evidence>
<accession>A0A2H5QDL3</accession>
<dbReference type="Proteomes" id="UP000236630">
    <property type="component" value="Unassembled WGS sequence"/>
</dbReference>
<dbReference type="PROSITE" id="PS51450">
    <property type="entry name" value="LRR"/>
    <property type="match status" value="1"/>
</dbReference>
<dbReference type="FunFam" id="3.80.10.10:FF:001678">
    <property type="entry name" value="Calmodulin-binding receptor kinase CaMRLK"/>
    <property type="match status" value="1"/>
</dbReference>
<reference evidence="12 13" key="1">
    <citation type="journal article" date="2017" name="Front. Genet.">
        <title>Draft sequencing of the heterozygous diploid genome of Satsuma (Citrus unshiu Marc.) using a hybrid assembly approach.</title>
        <authorList>
            <person name="Shimizu T."/>
            <person name="Tanizawa Y."/>
            <person name="Mochizuki T."/>
            <person name="Nagasaki H."/>
            <person name="Yoshioka T."/>
            <person name="Toyoda A."/>
            <person name="Fujiyama A."/>
            <person name="Kaminuma E."/>
            <person name="Nakamura Y."/>
        </authorList>
    </citation>
    <scope>NUCLEOTIDE SEQUENCE [LARGE SCALE GENOMIC DNA]</scope>
    <source>
        <strain evidence="13">cv. Miyagawa wase</strain>
    </source>
</reference>
<dbReference type="PANTHER" id="PTHR48062">
    <property type="entry name" value="RECEPTOR-LIKE PROTEIN 14"/>
    <property type="match status" value="1"/>
</dbReference>
<dbReference type="EMBL" id="BDQV01000320">
    <property type="protein sequence ID" value="GAY62737.1"/>
    <property type="molecule type" value="Genomic_DNA"/>
</dbReference>
<feature type="domain" description="Leucine-rich repeat-containing N-terminal plant-type" evidence="11">
    <location>
        <begin position="86"/>
        <end position="134"/>
    </location>
</feature>
<dbReference type="Pfam" id="PF08263">
    <property type="entry name" value="LRRNT_2"/>
    <property type="match status" value="1"/>
</dbReference>
<organism evidence="12 13">
    <name type="scientific">Citrus unshiu</name>
    <name type="common">Satsuma mandarin</name>
    <name type="synonym">Citrus nobilis var. unshiu</name>
    <dbReference type="NCBI Taxonomy" id="55188"/>
    <lineage>
        <taxon>Eukaryota</taxon>
        <taxon>Viridiplantae</taxon>
        <taxon>Streptophyta</taxon>
        <taxon>Embryophyta</taxon>
        <taxon>Tracheophyta</taxon>
        <taxon>Spermatophyta</taxon>
        <taxon>Magnoliopsida</taxon>
        <taxon>eudicotyledons</taxon>
        <taxon>Gunneridae</taxon>
        <taxon>Pentapetalae</taxon>
        <taxon>rosids</taxon>
        <taxon>malvids</taxon>
        <taxon>Sapindales</taxon>
        <taxon>Rutaceae</taxon>
        <taxon>Aurantioideae</taxon>
        <taxon>Citrus</taxon>
    </lineage>
</organism>
<dbReference type="PRINTS" id="PR00019">
    <property type="entry name" value="LEURICHRPT"/>
</dbReference>
<dbReference type="Pfam" id="PF00560">
    <property type="entry name" value="LRR_1"/>
    <property type="match status" value="9"/>
</dbReference>
<comment type="subcellular location">
    <subcellularLocation>
        <location evidence="1">Cell membrane</location>
        <topology evidence="1">Single-pass type I membrane protein</topology>
    </subcellularLocation>
</comment>
<evidence type="ECO:0000256" key="3">
    <source>
        <dbReference type="ARBA" id="ARBA00022475"/>
    </source>
</evidence>
<dbReference type="AlphaFoldDB" id="A0A2H5QDL3"/>
<evidence type="ECO:0000313" key="12">
    <source>
        <dbReference type="EMBL" id="GAY62737.1"/>
    </source>
</evidence>
<evidence type="ECO:0000259" key="11">
    <source>
        <dbReference type="Pfam" id="PF08263"/>
    </source>
</evidence>
<dbReference type="SMART" id="SM00365">
    <property type="entry name" value="LRR_SD22"/>
    <property type="match status" value="5"/>
</dbReference>
<dbReference type="PANTHER" id="PTHR48062:SF63">
    <property type="entry name" value="RECEPTOR-LIKE PROTEIN 1"/>
    <property type="match status" value="1"/>
</dbReference>
<dbReference type="GO" id="GO:0005886">
    <property type="term" value="C:plasma membrane"/>
    <property type="evidence" value="ECO:0007669"/>
    <property type="project" value="UniProtKB-SubCell"/>
</dbReference>
<keyword evidence="5" id="KW-0812">Transmembrane</keyword>
<keyword evidence="4" id="KW-0433">Leucine-rich repeat</keyword>
<evidence type="ECO:0000256" key="1">
    <source>
        <dbReference type="ARBA" id="ARBA00004251"/>
    </source>
</evidence>
<dbReference type="SMART" id="SM00369">
    <property type="entry name" value="LRR_TYP"/>
    <property type="match status" value="11"/>
</dbReference>
<dbReference type="FunFam" id="3.80.10.10:FF:000095">
    <property type="entry name" value="LRR receptor-like serine/threonine-protein kinase GSO1"/>
    <property type="match status" value="1"/>
</dbReference>
<dbReference type="InterPro" id="IPR003591">
    <property type="entry name" value="Leu-rich_rpt_typical-subtyp"/>
</dbReference>
<evidence type="ECO:0000256" key="2">
    <source>
        <dbReference type="ARBA" id="ARBA00009592"/>
    </source>
</evidence>
<keyword evidence="3" id="KW-1003">Cell membrane</keyword>
<gene>
    <name evidence="12" type="ORF">CUMW_220210</name>
</gene>
<sequence length="960" mass="107905">MLRHLDSSNNNFAGKLPRNMGIVLQKLIYLDMSKNIFEGKTKELYMQDLSRNNFSGELARSIFSLISLIWIIVLMNEMHGYKACLQTERTTLLELKSFFISISDREYEGSILTSWVDDGMSSDCCDDWEGVKCNATTRRVMQLSLNGIRMFNFSDYNSYSYGVSLLNMSLFHSFKELQSLDLSDNWLKGIYENKAYDSNGSLKQLKILNLCDNFFDDSILPYLNTLTSLTTLNLYYNCIEGSRIKQGLGICNLKNLFELDLSSNNFEGQLPQCLINLTHLKVLDISSNRLSGNLPSIVANLTSLEYLDLSFIDFQGTFSINSLANHSKLEVLLLSPQNDMLQVKTENWLPTYPLKVLQLPHCRLNVNPSFLLHQSNLKFLDLSHNQLVGNFPTWLLQNNTGLEVLFLWNNSLSGILPRLPNAKYDKLRHLDISSNNFSGKLPENLGIIFQKLIYLDMSKNNFEGNIPYSVGEMKELTILDLSRNNFTGKLPRPIVSSCLSLDWLDLSNNNFYGQLFPNYMNLTDLGSLYLDNNHFSGKMTDGLLSSTLLRVLNVSNNMLSGDIPHWIGNFSVLSVLLMSENYLQGNIPVQLNNLKSLEFIDLSENSLISLSNLSFVKHIYLQNNAIKGLIPIALLRSSTLLTLDLRDNKIFGRIPHQINERSNLHVLLLRGNYLQGRIPNQLCQLRKLSIMDLSRNRLNGPIPSCLGNVPFWREATDDDSSEFFYANNVDSPVAYYNSSLELQLPVELHFRQDQQVGAKFVTKNRYEFFIGSNLNYMAGLDLSGNEFSGEIPWKIGQLQNIRALNLSNNLLSGAIPESFSNLKMIESLDLSRNKLSGQIPPQLTELNFLSNFNVSYNNLSGPIPDKEQFATFDDCSYKGNSALCGSMIKRKCSSALTPPATPTGGEDEGHSMIDMVALRWSFGASYASRGDLGLQGTLAAAEGFSGNGFRTVPGGATATS</sequence>
<evidence type="ECO:0000256" key="4">
    <source>
        <dbReference type="ARBA" id="ARBA00022614"/>
    </source>
</evidence>
<dbReference type="InterPro" id="IPR032675">
    <property type="entry name" value="LRR_dom_sf"/>
</dbReference>
<keyword evidence="6" id="KW-0677">Repeat</keyword>
<evidence type="ECO:0000313" key="13">
    <source>
        <dbReference type="Proteomes" id="UP000236630"/>
    </source>
</evidence>
<protein>
    <recommendedName>
        <fullName evidence="11">Leucine-rich repeat-containing N-terminal plant-type domain-containing protein</fullName>
    </recommendedName>
</protein>
<comment type="caution">
    <text evidence="12">The sequence shown here is derived from an EMBL/GenBank/DDBJ whole genome shotgun (WGS) entry which is preliminary data.</text>
</comment>
<evidence type="ECO:0000256" key="6">
    <source>
        <dbReference type="ARBA" id="ARBA00022737"/>
    </source>
</evidence>
<dbReference type="InterPro" id="IPR051502">
    <property type="entry name" value="RLP_Defense_Trigger"/>
</dbReference>
<keyword evidence="10" id="KW-0325">Glycoprotein</keyword>
<evidence type="ECO:0000256" key="5">
    <source>
        <dbReference type="ARBA" id="ARBA00022692"/>
    </source>
</evidence>
<dbReference type="Gene3D" id="3.80.10.10">
    <property type="entry name" value="Ribonuclease Inhibitor"/>
    <property type="match status" value="5"/>
</dbReference>
<dbReference type="InterPro" id="IPR013210">
    <property type="entry name" value="LRR_N_plant-typ"/>
</dbReference>
<name>A0A2H5QDL3_CITUN</name>
<dbReference type="InterPro" id="IPR001611">
    <property type="entry name" value="Leu-rich_rpt"/>
</dbReference>
<feature type="non-terminal residue" evidence="12">
    <location>
        <position position="960"/>
    </location>
</feature>
<evidence type="ECO:0000256" key="10">
    <source>
        <dbReference type="ARBA" id="ARBA00023180"/>
    </source>
</evidence>
<keyword evidence="13" id="KW-1185">Reference proteome</keyword>
<keyword evidence="8" id="KW-0472">Membrane</keyword>
<dbReference type="Pfam" id="PF13855">
    <property type="entry name" value="LRR_8"/>
    <property type="match status" value="1"/>
</dbReference>
<proteinExistence type="inferred from homology"/>
<comment type="similarity">
    <text evidence="2">Belongs to the RLP family.</text>
</comment>
<evidence type="ECO:0000256" key="7">
    <source>
        <dbReference type="ARBA" id="ARBA00022989"/>
    </source>
</evidence>
<evidence type="ECO:0000256" key="8">
    <source>
        <dbReference type="ARBA" id="ARBA00023136"/>
    </source>
</evidence>
<dbReference type="SUPFAM" id="SSF52058">
    <property type="entry name" value="L domain-like"/>
    <property type="match status" value="4"/>
</dbReference>
<keyword evidence="9" id="KW-0675">Receptor</keyword>
<dbReference type="FunFam" id="3.80.10.10:FF:000213">
    <property type="entry name" value="Tyrosine-sulfated glycopeptide receptor 1"/>
    <property type="match status" value="1"/>
</dbReference>